<evidence type="ECO:0000256" key="1">
    <source>
        <dbReference type="ARBA" id="ARBA00022729"/>
    </source>
</evidence>
<sequence>MSYAQCEISEDFDSYQNNEEPIDWTLINTTGETNNIYARVQPSNQAPTPPKFLRIFNGNAATGELIFVAPQVAATSDGNHRLKFWLQGTPDSSLLQIGTVNTNDETGTFSLIISLNPTNDWVYYEVVIPEGTNQYLAFKHDLATTWDQINIDSICFEEIPTCLEVTDVTLSNPTMTTIDVSWNESGSGEDNWEYVVQEVGGGTPVSSGTAHTSTDTTPVITVTDLDLNTEYEVYVRANCGSGDFGAWILAAETIRTDCGPLIENFCEDWAGYDDGALPFCWTMIDDSITGGHVYLDYEYSGYNKNMLEMFFTTNTVLGDIVAISPDTSYAMDGTHRLKFTAGSSTDAPDVLEVGTINPAGVFVLITTISPTSNREKEYYVSLPDNDHTNFAFRHNGTVNKYIWINTVCIENTPTCLEVIDVNATNVQFDSADINWTVSGSSETTWEYIIQEPTVAAPDAATNGTETMANMVNVPLEQNTTYIAYVRAKCDTDDFGVWIVSEEFTTTCDEVIGVYNDSFEGLNESGQEIKPCWNVLDNTSGDFRTYASQNNILPTEGNLMLRMFFSSSSDAEGLILSSPETTDISTDKQIRFKMNKSTATTEEFSVIVGTMSDPLNASTFVALDDTTVNNTSIDAETWTEFTINFSNYDTSLNHTYIAFKPQHSGIGSNFKYVYMDEYVYEFSDEDLGFNDEVVAAELITISDDYLCNDTTTGIFTGATRSDEFPCENPAYSEYKDIWYRIAPTESGRYVFNVDSVNGEPISMYVFGGSTADLIPLSVGCSSNLVSLDLEDNGTYFIAVASEISEAQFVLCVSKLAETPLNDEPSGAVSLTESTDDACDNATEGFLSASTNSVDADCGISTSDVWYTFTATETTNYTFKSTVTVGTSLVYLSVYSGTPGNLTQITNQCDTYLQNVDLTANEMYYISLSSSTVNTHLYFDVCVYQSPPAPANDECSGAFTLNVGEDFDTSFIVGNSTSSTRNTNDPIVICEILEFEEKGKDIWFNVTVPASGNLTLETRSNSDPYLDDMGLQAYSGTCNALTTIFCSNDQGEGFFNYIELEDFEPGTTILVRAWGYAGRYGYFKIAAYDNTLTCEIPLNGEAIDVTETTAVISWDEPAIEPGGYEYIVQNQEAVYPTGELGTVLFDTETILNDLTPETDYAVWVRSLCDENGSAWHGPILFTTDEKLGTDTFNNNSFTVYPNPAKDILTIESDYLIDTIIAYNMLGQKVQKYNLNTTKGQINIAELSTGIYLFEVNSSSEKVNIKVVIK</sequence>
<dbReference type="InterPro" id="IPR056600">
    <property type="entry name" value="GBD_T9SS_assoc"/>
</dbReference>
<evidence type="ECO:0000313" key="3">
    <source>
        <dbReference type="EMBL" id="GER59120.1"/>
    </source>
</evidence>
<dbReference type="EMBL" id="BKCG01000002">
    <property type="protein sequence ID" value="GER59120.1"/>
    <property type="molecule type" value="Genomic_DNA"/>
</dbReference>
<proteinExistence type="predicted"/>
<reference evidence="3 4" key="1">
    <citation type="submission" date="2019-08" db="EMBL/GenBank/DDBJ databases">
        <title>Draft genome sequence of Ulvibacter marinus type strain NBRC 109484.</title>
        <authorList>
            <person name="Kawano K."/>
            <person name="Ushijima N."/>
            <person name="Kihara M."/>
            <person name="Itoh H."/>
        </authorList>
    </citation>
    <scope>NUCLEOTIDE SEQUENCE [LARGE SCALE GENOMIC DNA]</scope>
    <source>
        <strain evidence="3 4">NBRC 109484</strain>
    </source>
</reference>
<feature type="domain" description="Fibronectin type-III" evidence="2">
    <location>
        <begin position="164"/>
        <end position="259"/>
    </location>
</feature>
<dbReference type="SUPFAM" id="SSF49265">
    <property type="entry name" value="Fibronectin type III"/>
    <property type="match status" value="2"/>
</dbReference>
<feature type="domain" description="Fibronectin type-III" evidence="2">
    <location>
        <begin position="1094"/>
        <end position="1184"/>
    </location>
</feature>
<dbReference type="Proteomes" id="UP000326509">
    <property type="component" value="Unassembled WGS sequence"/>
</dbReference>
<name>A0A5J4IZB6_9FLAO</name>
<dbReference type="SMART" id="SM00060">
    <property type="entry name" value="FN3"/>
    <property type="match status" value="3"/>
</dbReference>
<dbReference type="PROSITE" id="PS50853">
    <property type="entry name" value="FN3"/>
    <property type="match status" value="2"/>
</dbReference>
<dbReference type="Pfam" id="PF23759">
    <property type="entry name" value="GBD_T9SS_assoc"/>
    <property type="match status" value="2"/>
</dbReference>
<organism evidence="3 4">
    <name type="scientific">Patiriisocius marinus</name>
    <dbReference type="NCBI Taxonomy" id="1397112"/>
    <lineage>
        <taxon>Bacteria</taxon>
        <taxon>Pseudomonadati</taxon>
        <taxon>Bacteroidota</taxon>
        <taxon>Flavobacteriia</taxon>
        <taxon>Flavobacteriales</taxon>
        <taxon>Flavobacteriaceae</taxon>
        <taxon>Patiriisocius</taxon>
    </lineage>
</organism>
<comment type="caution">
    <text evidence="3">The sequence shown here is derived from an EMBL/GenBank/DDBJ whole genome shotgun (WGS) entry which is preliminary data.</text>
</comment>
<dbReference type="AlphaFoldDB" id="A0A5J4IZB6"/>
<dbReference type="InterPro" id="IPR026444">
    <property type="entry name" value="Secre_tail"/>
</dbReference>
<dbReference type="Gene3D" id="2.60.120.200">
    <property type="match status" value="3"/>
</dbReference>
<dbReference type="SUPFAM" id="SSF49899">
    <property type="entry name" value="Concanavalin A-like lectins/glucanases"/>
    <property type="match status" value="1"/>
</dbReference>
<dbReference type="GO" id="GO:0005975">
    <property type="term" value="P:carbohydrate metabolic process"/>
    <property type="evidence" value="ECO:0007669"/>
    <property type="project" value="UniProtKB-ARBA"/>
</dbReference>
<dbReference type="NCBIfam" id="TIGR04183">
    <property type="entry name" value="Por_Secre_tail"/>
    <property type="match status" value="1"/>
</dbReference>
<dbReference type="InterPro" id="IPR003961">
    <property type="entry name" value="FN3_dom"/>
</dbReference>
<dbReference type="InterPro" id="IPR036116">
    <property type="entry name" value="FN3_sf"/>
</dbReference>
<evidence type="ECO:0000313" key="4">
    <source>
        <dbReference type="Proteomes" id="UP000326509"/>
    </source>
</evidence>
<dbReference type="Gene3D" id="2.60.40.10">
    <property type="entry name" value="Immunoglobulins"/>
    <property type="match status" value="3"/>
</dbReference>
<gene>
    <name evidence="3" type="ORF">ULMA_12280</name>
</gene>
<dbReference type="GO" id="GO:0004553">
    <property type="term" value="F:hydrolase activity, hydrolyzing O-glycosyl compounds"/>
    <property type="evidence" value="ECO:0007669"/>
    <property type="project" value="UniProtKB-ARBA"/>
</dbReference>
<dbReference type="Pfam" id="PF18962">
    <property type="entry name" value="Por_Secre_tail"/>
    <property type="match status" value="1"/>
</dbReference>
<evidence type="ECO:0000259" key="2">
    <source>
        <dbReference type="PROSITE" id="PS50853"/>
    </source>
</evidence>
<keyword evidence="1" id="KW-0732">Signal</keyword>
<dbReference type="Pfam" id="PF00041">
    <property type="entry name" value="fn3"/>
    <property type="match status" value="2"/>
</dbReference>
<accession>A0A5J4IZB6</accession>
<dbReference type="InterPro" id="IPR013320">
    <property type="entry name" value="ConA-like_dom_sf"/>
</dbReference>
<keyword evidence="4" id="KW-1185">Reference proteome</keyword>
<dbReference type="CDD" id="cd00063">
    <property type="entry name" value="FN3"/>
    <property type="match status" value="2"/>
</dbReference>
<dbReference type="InterPro" id="IPR013783">
    <property type="entry name" value="Ig-like_fold"/>
</dbReference>
<protein>
    <recommendedName>
        <fullName evidence="2">Fibronectin type-III domain-containing protein</fullName>
    </recommendedName>
</protein>